<dbReference type="AlphaFoldDB" id="A0A8H3HSZ3"/>
<dbReference type="Gene3D" id="3.30.710.10">
    <property type="entry name" value="Potassium Channel Kv1.1, Chain A"/>
    <property type="match status" value="1"/>
</dbReference>
<proteinExistence type="predicted"/>
<evidence type="ECO:0008006" key="3">
    <source>
        <dbReference type="Google" id="ProtNLM"/>
    </source>
</evidence>
<dbReference type="InterPro" id="IPR011333">
    <property type="entry name" value="SKP1/BTB/POZ_sf"/>
</dbReference>
<accession>A0A8H3HSZ3</accession>
<evidence type="ECO:0000313" key="2">
    <source>
        <dbReference type="Proteomes" id="UP000663827"/>
    </source>
</evidence>
<dbReference type="Proteomes" id="UP000663827">
    <property type="component" value="Unassembled WGS sequence"/>
</dbReference>
<comment type="caution">
    <text evidence="1">The sequence shown here is derived from an EMBL/GenBank/DDBJ whole genome shotgun (WGS) entry which is preliminary data.</text>
</comment>
<dbReference type="EMBL" id="CAJNJQ010005398">
    <property type="protein sequence ID" value="CAE7218368.1"/>
    <property type="molecule type" value="Genomic_DNA"/>
</dbReference>
<sequence>MPHSVHSDEYMLDALALTAFNDKRSPLSPDFRLIAVHVPPHNHTLPVPRFSGLIKVAHLFQPFKGSDLVLRTTKNHPHVEFYVDRETIYNHSPYLKRKISKLGPTPAGIEVVSWEEDADTLDAMLRLVYSDRSKPVVESTTQLRFLLGAARKYGIEAARRVLGTTVLFDLATREPLPAFVIACEFGLAGEATLISKETLKVDIMMEENRSQLTRMSVSSYHRLLRLHRMRAAKAIEIISLINAECPMDEFDPPYCEGCGTNATWWQVFVEFGSIELKRRPVTDTIFSAAFLAKCVRSSRGTCESCVDSYMHRFTQRLLTRLKEDIDALPAYMSSVDPPITKQVFL</sequence>
<dbReference type="OrthoDB" id="440385at2759"/>
<organism evidence="1 2">
    <name type="scientific">Rhizoctonia solani</name>
    <dbReference type="NCBI Taxonomy" id="456999"/>
    <lineage>
        <taxon>Eukaryota</taxon>
        <taxon>Fungi</taxon>
        <taxon>Dikarya</taxon>
        <taxon>Basidiomycota</taxon>
        <taxon>Agaricomycotina</taxon>
        <taxon>Agaricomycetes</taxon>
        <taxon>Cantharellales</taxon>
        <taxon>Ceratobasidiaceae</taxon>
        <taxon>Rhizoctonia</taxon>
    </lineage>
</organism>
<protein>
    <recommendedName>
        <fullName evidence="3">BTB domain-containing protein</fullName>
    </recommendedName>
</protein>
<name>A0A8H3HSZ3_9AGAM</name>
<reference evidence="1" key="1">
    <citation type="submission" date="2021-01" db="EMBL/GenBank/DDBJ databases">
        <authorList>
            <person name="Kaushik A."/>
        </authorList>
    </citation>
    <scope>NUCLEOTIDE SEQUENCE</scope>
    <source>
        <strain evidence="1">AG5</strain>
    </source>
</reference>
<evidence type="ECO:0000313" key="1">
    <source>
        <dbReference type="EMBL" id="CAE7218368.1"/>
    </source>
</evidence>
<gene>
    <name evidence="1" type="ORF">RDB_LOCUS163423</name>
</gene>